<gene>
    <name evidence="4" type="ORF">HNO88_000891</name>
</gene>
<proteinExistence type="predicted"/>
<organism evidence="4 5">
    <name type="scientific">Novosphingobium chloroacetimidivorans</name>
    <dbReference type="NCBI Taxonomy" id="1428314"/>
    <lineage>
        <taxon>Bacteria</taxon>
        <taxon>Pseudomonadati</taxon>
        <taxon>Pseudomonadota</taxon>
        <taxon>Alphaproteobacteria</taxon>
        <taxon>Sphingomonadales</taxon>
        <taxon>Sphingomonadaceae</taxon>
        <taxon>Novosphingobium</taxon>
    </lineage>
</organism>
<evidence type="ECO:0000313" key="5">
    <source>
        <dbReference type="Proteomes" id="UP000555448"/>
    </source>
</evidence>
<dbReference type="AlphaFoldDB" id="A0A7W7K7W7"/>
<evidence type="ECO:0000256" key="2">
    <source>
        <dbReference type="PROSITE-ProRule" id="PRU01091"/>
    </source>
</evidence>
<feature type="domain" description="OmpR/PhoB-type" evidence="3">
    <location>
        <begin position="110"/>
        <end position="207"/>
    </location>
</feature>
<dbReference type="CDD" id="cd00383">
    <property type="entry name" value="trans_reg_C"/>
    <property type="match status" value="1"/>
</dbReference>
<dbReference type="Gene3D" id="1.10.10.10">
    <property type="entry name" value="Winged helix-like DNA-binding domain superfamily/Winged helix DNA-binding domain"/>
    <property type="match status" value="1"/>
</dbReference>
<dbReference type="SUPFAM" id="SSF46894">
    <property type="entry name" value="C-terminal effector domain of the bipartite response regulators"/>
    <property type="match status" value="1"/>
</dbReference>
<dbReference type="RefSeq" id="WP_184242865.1">
    <property type="nucleotide sequence ID" value="NZ_JACHLR010000003.1"/>
</dbReference>
<dbReference type="InterPro" id="IPR001867">
    <property type="entry name" value="OmpR/PhoB-type_DNA-bd"/>
</dbReference>
<accession>A0A7W7K7W7</accession>
<dbReference type="PROSITE" id="PS51755">
    <property type="entry name" value="OMPR_PHOB"/>
    <property type="match status" value="1"/>
</dbReference>
<keyword evidence="1 2" id="KW-0238">DNA-binding</keyword>
<keyword evidence="5" id="KW-1185">Reference proteome</keyword>
<protein>
    <submittedName>
        <fullName evidence="4">DNA-binding winged helix-turn-helix (WHTH) protein</fullName>
    </submittedName>
</protein>
<dbReference type="SMART" id="SM00862">
    <property type="entry name" value="Trans_reg_C"/>
    <property type="match status" value="1"/>
</dbReference>
<dbReference type="Pfam" id="PF00486">
    <property type="entry name" value="Trans_reg_C"/>
    <property type="match status" value="1"/>
</dbReference>
<dbReference type="EMBL" id="JACHLR010000003">
    <property type="protein sequence ID" value="MBB4857580.1"/>
    <property type="molecule type" value="Genomic_DNA"/>
</dbReference>
<evidence type="ECO:0000256" key="1">
    <source>
        <dbReference type="ARBA" id="ARBA00023125"/>
    </source>
</evidence>
<comment type="caution">
    <text evidence="4">The sequence shown here is derived from an EMBL/GenBank/DDBJ whole genome shotgun (WGS) entry which is preliminary data.</text>
</comment>
<dbReference type="GO" id="GO:0003677">
    <property type="term" value="F:DNA binding"/>
    <property type="evidence" value="ECO:0007669"/>
    <property type="project" value="UniProtKB-UniRule"/>
</dbReference>
<dbReference type="GO" id="GO:0006355">
    <property type="term" value="P:regulation of DNA-templated transcription"/>
    <property type="evidence" value="ECO:0007669"/>
    <property type="project" value="InterPro"/>
</dbReference>
<evidence type="ECO:0000313" key="4">
    <source>
        <dbReference type="EMBL" id="MBB4857580.1"/>
    </source>
</evidence>
<dbReference type="InterPro" id="IPR016032">
    <property type="entry name" value="Sig_transdc_resp-reg_C-effctor"/>
</dbReference>
<sequence>MGSFRWISEGSIPANRDLRQHGWTLADAQEAPTDCILIVHAAGLTADVAGSPQDAWDKARRRTLVSGVNAGVTRARLLAQGFGEAVSDEATLVEVDARARRLHDLAAWLPRQRTIGELELDLFAREAAYRGRKMGLHPLEFALLWRLSEVPSETVSKQILADEIWGASRGSSSNSMAVQLSRLRAKLGSLGLANLIVTVAGGYSFDVAALSRNERPVWMAMQQACP</sequence>
<evidence type="ECO:0000259" key="3">
    <source>
        <dbReference type="PROSITE" id="PS51755"/>
    </source>
</evidence>
<dbReference type="GO" id="GO:0000160">
    <property type="term" value="P:phosphorelay signal transduction system"/>
    <property type="evidence" value="ECO:0007669"/>
    <property type="project" value="InterPro"/>
</dbReference>
<dbReference type="InterPro" id="IPR036388">
    <property type="entry name" value="WH-like_DNA-bd_sf"/>
</dbReference>
<reference evidence="4 5" key="1">
    <citation type="submission" date="2020-08" db="EMBL/GenBank/DDBJ databases">
        <title>Functional genomics of gut bacteria from endangered species of beetles.</title>
        <authorList>
            <person name="Carlos-Shanley C."/>
        </authorList>
    </citation>
    <scope>NUCLEOTIDE SEQUENCE [LARGE SCALE GENOMIC DNA]</scope>
    <source>
        <strain evidence="4 5">S00245</strain>
    </source>
</reference>
<feature type="DNA-binding region" description="OmpR/PhoB-type" evidence="2">
    <location>
        <begin position="110"/>
        <end position="207"/>
    </location>
</feature>
<name>A0A7W7K7W7_9SPHN</name>
<dbReference type="Proteomes" id="UP000555448">
    <property type="component" value="Unassembled WGS sequence"/>
</dbReference>